<evidence type="ECO:0000313" key="2">
    <source>
        <dbReference type="EMBL" id="PIP19026.1"/>
    </source>
</evidence>
<dbReference type="Gene3D" id="2.10.260.10">
    <property type="match status" value="1"/>
</dbReference>
<gene>
    <name evidence="2" type="ORF">COX41_05055</name>
</gene>
<evidence type="ECO:0000313" key="3">
    <source>
        <dbReference type="Proteomes" id="UP000231292"/>
    </source>
</evidence>
<dbReference type="InterPro" id="IPR037914">
    <property type="entry name" value="SpoVT-AbrB_sf"/>
</dbReference>
<reference evidence="2 3" key="1">
    <citation type="submission" date="2017-09" db="EMBL/GenBank/DDBJ databases">
        <title>Depth-based differentiation of microbial function through sediment-hosted aquifers and enrichment of novel symbionts in the deep terrestrial subsurface.</title>
        <authorList>
            <person name="Probst A.J."/>
            <person name="Ladd B."/>
            <person name="Jarett J.K."/>
            <person name="Geller-Mcgrath D.E."/>
            <person name="Sieber C.M."/>
            <person name="Emerson J.B."/>
            <person name="Anantharaman K."/>
            <person name="Thomas B.C."/>
            <person name="Malmstrom R."/>
            <person name="Stieglmeier M."/>
            <person name="Klingl A."/>
            <person name="Woyke T."/>
            <person name="Ryan C.M."/>
            <person name="Banfield J.F."/>
        </authorList>
    </citation>
    <scope>NUCLEOTIDE SEQUENCE [LARGE SCALE GENOMIC DNA]</scope>
    <source>
        <strain evidence="2">CG23_combo_of_CG06-09_8_20_14_all_41_10</strain>
    </source>
</reference>
<proteinExistence type="predicted"/>
<dbReference type="SMART" id="SM00966">
    <property type="entry name" value="SpoVT_AbrB"/>
    <property type="match status" value="1"/>
</dbReference>
<keyword evidence="2" id="KW-0238">DNA-binding</keyword>
<organism evidence="2 3">
    <name type="scientific">Candidatus Sherwoodlollariibacterium unditelluris</name>
    <dbReference type="NCBI Taxonomy" id="1974757"/>
    <lineage>
        <taxon>Bacteria</taxon>
        <taxon>Pseudomonadati</taxon>
        <taxon>Candidatus Omnitrophota</taxon>
        <taxon>Candidatus Sherwoodlollariibacterium</taxon>
    </lineage>
</organism>
<protein>
    <submittedName>
        <fullName evidence="2">AbrB/MazE/SpoVT family DNA-binding domain-containing protein</fullName>
    </submittedName>
</protein>
<dbReference type="EMBL" id="PCRK01000126">
    <property type="protein sequence ID" value="PIP19026.1"/>
    <property type="molecule type" value="Genomic_DNA"/>
</dbReference>
<sequence length="87" mass="9569">MTVLETAKMTSKGQVTIPNRIRKLLHVQAGASLAFGLSKEGIFLLPCKITAESPYSAQEWSKIEKLASAKGKVYKSIKRAKKHIEAL</sequence>
<dbReference type="InterPro" id="IPR007159">
    <property type="entry name" value="SpoVT-AbrB_dom"/>
</dbReference>
<name>A0A2G9YIH6_9BACT</name>
<dbReference type="Proteomes" id="UP000231292">
    <property type="component" value="Unassembled WGS sequence"/>
</dbReference>
<comment type="caution">
    <text evidence="2">The sequence shown here is derived from an EMBL/GenBank/DDBJ whole genome shotgun (WGS) entry which is preliminary data.</text>
</comment>
<dbReference type="AlphaFoldDB" id="A0A2G9YIH6"/>
<dbReference type="SUPFAM" id="SSF89447">
    <property type="entry name" value="AbrB/MazE/MraZ-like"/>
    <property type="match status" value="1"/>
</dbReference>
<dbReference type="GO" id="GO:0003677">
    <property type="term" value="F:DNA binding"/>
    <property type="evidence" value="ECO:0007669"/>
    <property type="project" value="UniProtKB-KW"/>
</dbReference>
<evidence type="ECO:0000259" key="1">
    <source>
        <dbReference type="SMART" id="SM00966"/>
    </source>
</evidence>
<feature type="domain" description="SpoVT-AbrB" evidence="1">
    <location>
        <begin position="7"/>
        <end position="52"/>
    </location>
</feature>
<accession>A0A2G9YIH6</accession>